<reference evidence="2" key="1">
    <citation type="submission" date="2021-01" db="EMBL/GenBank/DDBJ databases">
        <title>YIM 132084 draft genome.</title>
        <authorList>
            <person name="An D."/>
        </authorList>
    </citation>
    <scope>NUCLEOTIDE SEQUENCE</scope>
    <source>
        <strain evidence="2">YIM 132084</strain>
    </source>
</reference>
<dbReference type="AlphaFoldDB" id="A0A938YGF1"/>
<feature type="transmembrane region" description="Helical" evidence="1">
    <location>
        <begin position="370"/>
        <end position="393"/>
    </location>
</feature>
<evidence type="ECO:0000313" key="2">
    <source>
        <dbReference type="EMBL" id="MBM9469123.1"/>
    </source>
</evidence>
<accession>A0A938YGF1</accession>
<feature type="transmembrane region" description="Helical" evidence="1">
    <location>
        <begin position="405"/>
        <end position="423"/>
    </location>
</feature>
<organism evidence="2 3">
    <name type="scientific">Nakamurella leprariae</name>
    <dbReference type="NCBI Taxonomy" id="2803911"/>
    <lineage>
        <taxon>Bacteria</taxon>
        <taxon>Bacillati</taxon>
        <taxon>Actinomycetota</taxon>
        <taxon>Actinomycetes</taxon>
        <taxon>Nakamurellales</taxon>
        <taxon>Nakamurellaceae</taxon>
        <taxon>Nakamurella</taxon>
    </lineage>
</organism>
<feature type="transmembrane region" description="Helical" evidence="1">
    <location>
        <begin position="6"/>
        <end position="24"/>
    </location>
</feature>
<keyword evidence="1" id="KW-1133">Transmembrane helix</keyword>
<feature type="transmembrane region" description="Helical" evidence="1">
    <location>
        <begin position="125"/>
        <end position="149"/>
    </location>
</feature>
<feature type="transmembrane region" description="Helical" evidence="1">
    <location>
        <begin position="169"/>
        <end position="189"/>
    </location>
</feature>
<comment type="caution">
    <text evidence="2">The sequence shown here is derived from an EMBL/GenBank/DDBJ whole genome shotgun (WGS) entry which is preliminary data.</text>
</comment>
<keyword evidence="1" id="KW-0472">Membrane</keyword>
<proteinExistence type="predicted"/>
<sequence length="476" mass="50282">MPVESVWLACASLTIGLVGLVVATRGRTGDLLAPFSTSLILLISIFGIRPLFMAADGAIWFYGADVSQGTPLASLVGLAGITALVGGHWVATVTTSRGRRQFPTEVELAPAPDPTILALRFRRGLVAAIAILGAWLAITLYMGGGTAILGQLFAGRSAANSQFLVGVPALVPALPVVAAVVAAVQRVTLERVRALSRSQRLCYWLVVGLAVVPPLALGNRRFLIPSIIAGLIGASTRRWSRKVSLSLIGTSAVVFFSLTVIPFIRSAGSRTDDAGFTSAFSDRVGSEGIWGSIEKFFVSYDTEMYSYIAYAGPQIGSTSVPWGLGRGTFGDLLIAPMPAAFGPPRSWSNTLLTGLFGGTCQEGICPVPSVFGTLFFDFGLVGVVVASYLLGSWSQRWTSRYERASGSRLVALVVVAAVAPVAARGNFPAQVSIALQVAVAALAVDWWVRQARPGRAGPLPVAHRRSWRGRSSVPRR</sequence>
<feature type="transmembrane region" description="Helical" evidence="1">
    <location>
        <begin position="72"/>
        <end position="91"/>
    </location>
</feature>
<keyword evidence="1" id="KW-0812">Transmembrane</keyword>
<dbReference type="Proteomes" id="UP000663792">
    <property type="component" value="Unassembled WGS sequence"/>
</dbReference>
<dbReference type="RefSeq" id="WP_205262082.1">
    <property type="nucleotide sequence ID" value="NZ_JAERWK010000023.1"/>
</dbReference>
<gene>
    <name evidence="2" type="ORF">JL106_17690</name>
</gene>
<evidence type="ECO:0000313" key="3">
    <source>
        <dbReference type="Proteomes" id="UP000663792"/>
    </source>
</evidence>
<dbReference type="EMBL" id="JAERWK010000023">
    <property type="protein sequence ID" value="MBM9469123.1"/>
    <property type="molecule type" value="Genomic_DNA"/>
</dbReference>
<evidence type="ECO:0000256" key="1">
    <source>
        <dbReference type="SAM" id="Phobius"/>
    </source>
</evidence>
<feature type="transmembrane region" description="Helical" evidence="1">
    <location>
        <begin position="429"/>
        <end position="448"/>
    </location>
</feature>
<feature type="transmembrane region" description="Helical" evidence="1">
    <location>
        <begin position="247"/>
        <end position="264"/>
    </location>
</feature>
<feature type="transmembrane region" description="Helical" evidence="1">
    <location>
        <begin position="31"/>
        <end position="52"/>
    </location>
</feature>
<protein>
    <submittedName>
        <fullName evidence="2">Oligosaccharide repeat unit polymerase</fullName>
    </submittedName>
</protein>
<keyword evidence="3" id="KW-1185">Reference proteome</keyword>
<name>A0A938YGF1_9ACTN</name>